<proteinExistence type="predicted"/>
<keyword evidence="3" id="KW-0808">Transferase</keyword>
<dbReference type="Pfam" id="PF03732">
    <property type="entry name" value="Retrotrans_gag"/>
    <property type="match status" value="1"/>
</dbReference>
<name>A0A699KIS0_TANCI</name>
<dbReference type="SUPFAM" id="SSF56672">
    <property type="entry name" value="DNA/RNA polymerases"/>
    <property type="match status" value="1"/>
</dbReference>
<gene>
    <name evidence="3" type="ORF">Tci_665167</name>
</gene>
<feature type="domain" description="Retrotransposon gag" evidence="2">
    <location>
        <begin position="190"/>
        <end position="229"/>
    </location>
</feature>
<protein>
    <submittedName>
        <fullName evidence="3">Reverse transcriptase domain-containing protein</fullName>
    </submittedName>
</protein>
<keyword evidence="3" id="KW-0695">RNA-directed DNA polymerase</keyword>
<keyword evidence="3" id="KW-0548">Nucleotidyltransferase</keyword>
<dbReference type="AlphaFoldDB" id="A0A699KIS0"/>
<sequence>RLGRDQYTTAFSKILIMSEQVELNLTPPTSAVRNTVGKWKEQTSKNSDRLASDAALREYCDKYNHQLLSATGKTKGSKSLSQLQRMFRKKLENSRSIATLRVQNTKRKKGTPKGTTQKSSIEEDDISQPWVCEETDPFTLWIRYFEFPKKTWMPNNVKTYDGSDDPEDHLKIFQAAAKVERWAMPIWCHMFNSTLTGSARVWFDGLPPESVDSYDDLKKAFLTNFLQQKKCIKDSVPPGKSGSLQPGAVKTLPPWKQQETRKKQNFKRKADFRIQQRSERRRDKFTLLTKLCSEVQNQMIPPTAPLIRFSREVIWQMGQILLPVKIRDAEHSTSTWMNFVMVRSPSLYNGIIERPGVRKIQAVPSTAHRMLKFPAPGGVLTLRSSRIIPLECTLVSGPEAQTPNVIQTAKERIKVEIHPEYPEQTIVIGSTLTEEGWKALCDLLIRNLDIFAWKPTDMIGFSRHIAEHILNVREGCIPVRQKKRSQAPKRNKAIQKEVEKLVDAGIMKEVRYHSWLSNPVMVKKHDDS</sequence>
<feature type="non-terminal residue" evidence="3">
    <location>
        <position position="1"/>
    </location>
</feature>
<accession>A0A699KIS0</accession>
<comment type="caution">
    <text evidence="3">The sequence shown here is derived from an EMBL/GenBank/DDBJ whole genome shotgun (WGS) entry which is preliminary data.</text>
</comment>
<dbReference type="InterPro" id="IPR043502">
    <property type="entry name" value="DNA/RNA_pol_sf"/>
</dbReference>
<evidence type="ECO:0000256" key="1">
    <source>
        <dbReference type="SAM" id="MobiDB-lite"/>
    </source>
</evidence>
<feature type="region of interest" description="Disordered" evidence="1">
    <location>
        <begin position="98"/>
        <end position="124"/>
    </location>
</feature>
<reference evidence="3" key="1">
    <citation type="journal article" date="2019" name="Sci. Rep.">
        <title>Draft genome of Tanacetum cinerariifolium, the natural source of mosquito coil.</title>
        <authorList>
            <person name="Yamashiro T."/>
            <person name="Shiraishi A."/>
            <person name="Satake H."/>
            <person name="Nakayama K."/>
        </authorList>
    </citation>
    <scope>NUCLEOTIDE SEQUENCE</scope>
</reference>
<organism evidence="3">
    <name type="scientific">Tanacetum cinerariifolium</name>
    <name type="common">Dalmatian daisy</name>
    <name type="synonym">Chrysanthemum cinerariifolium</name>
    <dbReference type="NCBI Taxonomy" id="118510"/>
    <lineage>
        <taxon>Eukaryota</taxon>
        <taxon>Viridiplantae</taxon>
        <taxon>Streptophyta</taxon>
        <taxon>Embryophyta</taxon>
        <taxon>Tracheophyta</taxon>
        <taxon>Spermatophyta</taxon>
        <taxon>Magnoliopsida</taxon>
        <taxon>eudicotyledons</taxon>
        <taxon>Gunneridae</taxon>
        <taxon>Pentapetalae</taxon>
        <taxon>asterids</taxon>
        <taxon>campanulids</taxon>
        <taxon>Asterales</taxon>
        <taxon>Asteraceae</taxon>
        <taxon>Asteroideae</taxon>
        <taxon>Anthemideae</taxon>
        <taxon>Anthemidinae</taxon>
        <taxon>Tanacetum</taxon>
    </lineage>
</organism>
<dbReference type="GO" id="GO:0003964">
    <property type="term" value="F:RNA-directed DNA polymerase activity"/>
    <property type="evidence" value="ECO:0007669"/>
    <property type="project" value="UniProtKB-KW"/>
</dbReference>
<feature type="region of interest" description="Disordered" evidence="1">
    <location>
        <begin position="236"/>
        <end position="263"/>
    </location>
</feature>
<dbReference type="Gene3D" id="3.10.10.10">
    <property type="entry name" value="HIV Type 1 Reverse Transcriptase, subunit A, domain 1"/>
    <property type="match status" value="1"/>
</dbReference>
<dbReference type="PANTHER" id="PTHR33223:SF11">
    <property type="entry name" value="ELEMENT PROTEIN, PUTATIVE-RELATED"/>
    <property type="match status" value="1"/>
</dbReference>
<dbReference type="PANTHER" id="PTHR33223">
    <property type="entry name" value="CCHC-TYPE DOMAIN-CONTAINING PROTEIN"/>
    <property type="match status" value="1"/>
</dbReference>
<evidence type="ECO:0000313" key="3">
    <source>
        <dbReference type="EMBL" id="GFA93195.1"/>
    </source>
</evidence>
<dbReference type="InterPro" id="IPR005162">
    <property type="entry name" value="Retrotrans_gag_dom"/>
</dbReference>
<dbReference type="EMBL" id="BKCJ010516685">
    <property type="protein sequence ID" value="GFA93195.1"/>
    <property type="molecule type" value="Genomic_DNA"/>
</dbReference>
<evidence type="ECO:0000259" key="2">
    <source>
        <dbReference type="Pfam" id="PF03732"/>
    </source>
</evidence>